<name>A0A9N9MCK0_9CUCU</name>
<dbReference type="OrthoDB" id="6774983at2759"/>
<evidence type="ECO:0000256" key="1">
    <source>
        <dbReference type="SAM" id="MobiDB-lite"/>
    </source>
</evidence>
<feature type="compositionally biased region" description="Basic residues" evidence="1">
    <location>
        <begin position="49"/>
        <end position="65"/>
    </location>
</feature>
<organism evidence="2 3">
    <name type="scientific">Ceutorhynchus assimilis</name>
    <name type="common">cabbage seed weevil</name>
    <dbReference type="NCBI Taxonomy" id="467358"/>
    <lineage>
        <taxon>Eukaryota</taxon>
        <taxon>Metazoa</taxon>
        <taxon>Ecdysozoa</taxon>
        <taxon>Arthropoda</taxon>
        <taxon>Hexapoda</taxon>
        <taxon>Insecta</taxon>
        <taxon>Pterygota</taxon>
        <taxon>Neoptera</taxon>
        <taxon>Endopterygota</taxon>
        <taxon>Coleoptera</taxon>
        <taxon>Polyphaga</taxon>
        <taxon>Cucujiformia</taxon>
        <taxon>Curculionidae</taxon>
        <taxon>Ceutorhynchinae</taxon>
        <taxon>Ceutorhynchus</taxon>
    </lineage>
</organism>
<dbReference type="EMBL" id="OU892287">
    <property type="protein sequence ID" value="CAG9762094.1"/>
    <property type="molecule type" value="Genomic_DNA"/>
</dbReference>
<feature type="region of interest" description="Disordered" evidence="1">
    <location>
        <begin position="32"/>
        <end position="126"/>
    </location>
</feature>
<evidence type="ECO:0000313" key="3">
    <source>
        <dbReference type="Proteomes" id="UP001152799"/>
    </source>
</evidence>
<accession>A0A9N9MCK0</accession>
<evidence type="ECO:0000313" key="2">
    <source>
        <dbReference type="EMBL" id="CAG9762094.1"/>
    </source>
</evidence>
<dbReference type="Proteomes" id="UP001152799">
    <property type="component" value="Chromosome 11"/>
</dbReference>
<keyword evidence="3" id="KW-1185">Reference proteome</keyword>
<protein>
    <submittedName>
        <fullName evidence="2">Uncharacterized protein</fullName>
    </submittedName>
</protein>
<feature type="compositionally biased region" description="Basic and acidic residues" evidence="1">
    <location>
        <begin position="99"/>
        <end position="116"/>
    </location>
</feature>
<reference evidence="2" key="1">
    <citation type="submission" date="2022-01" db="EMBL/GenBank/DDBJ databases">
        <authorList>
            <person name="King R."/>
        </authorList>
    </citation>
    <scope>NUCLEOTIDE SEQUENCE</scope>
</reference>
<sequence>MDMEKKAEDLKVVYHSQHVRILKEDDEIWISSEDLNTENSSDDVDKTKTKNAYKKKLKLKTRKRSTPNIRLQRPSIPSVSSTSKDLDDRLLMPSTTDDLNSRSTDDSRTSDEEYHHPPVPSSECLSKRLSLEDWRPMKGALSASTLEDNASSTGETIKMARDSRNFFDAMFDKLKSLKRCPVLKSGEEKLDVDVDEKSFKYLKNTPQVRQQLDFINELNKEIEETLSLYKAERQQRLNTEMELYKNVSGTKLLDVEMPFLEMCQRDLEKFKMPFDGNEETKEYECDSEEIGAVEIHKDIENGLFNATNFIKKNICAARDGTMANFPLTNEEKIKIDELLKDIDNYELDDAELSLSTTSIPENDIEQEIDNDLNCFSLLEEEKKRISEIDNKLKKFTSEDEVDQKNLLPVKDERFWNLDFEQPLKDIDAKLEKLQDSDTKVDDQFRNDCEAYLKQLKEEFPEI</sequence>
<proteinExistence type="predicted"/>
<dbReference type="AlphaFoldDB" id="A0A9N9MCK0"/>
<gene>
    <name evidence="2" type="ORF">CEUTPL_LOCUS2779</name>
</gene>